<reference evidence="2" key="1">
    <citation type="submission" date="2009-09" db="EMBL/GenBank/DDBJ databases">
        <authorList>
            <person name="Weinstock G."/>
            <person name="Sodergren E."/>
            <person name="Clifton S."/>
            <person name="Fulton L."/>
            <person name="Fulton B."/>
            <person name="Courtney L."/>
            <person name="Fronick C."/>
            <person name="Harrison M."/>
            <person name="Strong C."/>
            <person name="Farmer C."/>
            <person name="Delahaunty K."/>
            <person name="Markovic C."/>
            <person name="Hall O."/>
            <person name="Minx P."/>
            <person name="Tomlinson C."/>
            <person name="Mitreva M."/>
            <person name="Nelson J."/>
            <person name="Hou S."/>
            <person name="Wollam A."/>
            <person name="Pepin K.H."/>
            <person name="Johnson M."/>
            <person name="Bhonagiri V."/>
            <person name="Nash W.E."/>
            <person name="Warren W."/>
            <person name="Chinwalla A."/>
            <person name="Mardis E.R."/>
            <person name="Wilson R.K."/>
        </authorList>
    </citation>
    <scope>NUCLEOTIDE SEQUENCE [LARGE SCALE GENOMIC DNA]</scope>
    <source>
        <strain evidence="2">DSM 20583</strain>
    </source>
</reference>
<proteinExistence type="predicted"/>
<sequence>MQYLTTTEMAEKWNISRRRVAELCRNERINGAILKGKTWLIPSDATKPEDPRRNHN</sequence>
<dbReference type="EMBL" id="ABYU02000002">
    <property type="protein sequence ID" value="EEX23248.1"/>
    <property type="molecule type" value="Genomic_DNA"/>
</dbReference>
<evidence type="ECO:0000259" key="1">
    <source>
        <dbReference type="Pfam" id="PF12728"/>
    </source>
</evidence>
<dbReference type="AlphaFoldDB" id="C9L3R4"/>
<dbReference type="Proteomes" id="UP000003755">
    <property type="component" value="Unassembled WGS sequence"/>
</dbReference>
<dbReference type="RefSeq" id="WP_003019300.1">
    <property type="nucleotide sequence ID" value="NZ_CP022413.2"/>
</dbReference>
<comment type="caution">
    <text evidence="2">The sequence shown here is derived from an EMBL/GenBank/DDBJ whole genome shotgun (WGS) entry which is preliminary data.</text>
</comment>
<dbReference type="eggNOG" id="COG0789">
    <property type="taxonomic scope" value="Bacteria"/>
</dbReference>
<name>C9L3R4_BLAHA</name>
<accession>C9L3R4</accession>
<dbReference type="HOGENOM" id="CLU_178120_1_0_9"/>
<gene>
    <name evidence="2" type="ORF">BLAHAN_04034</name>
</gene>
<protein>
    <recommendedName>
        <fullName evidence="1">Helix-turn-helix domain-containing protein</fullName>
    </recommendedName>
</protein>
<dbReference type="InterPro" id="IPR041657">
    <property type="entry name" value="HTH_17"/>
</dbReference>
<dbReference type="STRING" id="537007.BLAHAN_04034"/>
<dbReference type="KEGG" id="bhan:CGC63_06020"/>
<dbReference type="Pfam" id="PF12728">
    <property type="entry name" value="HTH_17"/>
    <property type="match status" value="1"/>
</dbReference>
<evidence type="ECO:0000313" key="3">
    <source>
        <dbReference type="Proteomes" id="UP000003755"/>
    </source>
</evidence>
<evidence type="ECO:0000313" key="2">
    <source>
        <dbReference type="EMBL" id="EEX23248.1"/>
    </source>
</evidence>
<feature type="domain" description="Helix-turn-helix" evidence="1">
    <location>
        <begin position="3"/>
        <end position="44"/>
    </location>
</feature>
<keyword evidence="3" id="KW-1185">Reference proteome</keyword>
<organism evidence="2 3">
    <name type="scientific">Blautia hansenii DSM 20583</name>
    <dbReference type="NCBI Taxonomy" id="537007"/>
    <lineage>
        <taxon>Bacteria</taxon>
        <taxon>Bacillati</taxon>
        <taxon>Bacillota</taxon>
        <taxon>Clostridia</taxon>
        <taxon>Lachnospirales</taxon>
        <taxon>Lachnospiraceae</taxon>
        <taxon>Blautia</taxon>
    </lineage>
</organism>